<gene>
    <name evidence="5" type="ORF">Cvel_19551</name>
</gene>
<reference evidence="5" key="1">
    <citation type="submission" date="2014-11" db="EMBL/GenBank/DDBJ databases">
        <authorList>
            <person name="Otto D Thomas"/>
            <person name="Naeem Raeece"/>
        </authorList>
    </citation>
    <scope>NUCLEOTIDE SEQUENCE</scope>
</reference>
<name>A0A0G4G0I8_9ALVE</name>
<dbReference type="PANTHER" id="PTHR24198:SF165">
    <property type="entry name" value="ANKYRIN REPEAT-CONTAINING PROTEIN-RELATED"/>
    <property type="match status" value="1"/>
</dbReference>
<dbReference type="PROSITE" id="PS50088">
    <property type="entry name" value="ANK_REPEAT"/>
    <property type="match status" value="1"/>
</dbReference>
<protein>
    <submittedName>
        <fullName evidence="5">Uncharacterized protein</fullName>
    </submittedName>
</protein>
<dbReference type="AlphaFoldDB" id="A0A0G4G0I8"/>
<accession>A0A0G4G0I8</accession>
<sequence>MIGGGARCSPPHLPPTLRDTKPFHLNQVDSLICACRQRCPTLVRLLCNEGGADQNICGFFEGGKHYPLMFVIGYDRKSPWGLSLGGGLEPPVDVHLFSDGDSAALVGALIESGADPQITRADGHSPLSLACSKGKEQTARLLLESGAAPDGVDLGGGRRVLPFIEAIRCFSISLTSVLLERGADPTAAGVVKRKRLNGKLIEMRVVPLQESALLTNFTVRRQILEKLVNRGARCPLPSPPEREHRESSPPSPPFSQVSPLLAVCRAKDESLVSVLCGKGGADPNLCGKICDSQTASELPLVFVLSDRCLTQGIRRAVQPGDLKLKQWNLVKALKKAGADIDLLSEAMHWTERTFDPDKNWGSGSWLADFISLKKAQGPLLLRILKTLPLKELQKPFVNLSLASHSDTEWQPRGKQSRGDMSPLVAAFSDGSEGSTTWPEGIRVLLERWVAVERRNTAGDLTSPLRAAFRAATHDGSDAGWDLVRELIKRGQISRLKKRKHLRRKCASVHPPISFTDFGLTVTRLAYSCILVVGSFFGVHSSSSKHSVSLPHTFKMC</sequence>
<keyword evidence="1" id="KW-0677">Repeat</keyword>
<proteinExistence type="predicted"/>
<dbReference type="SUPFAM" id="SSF48403">
    <property type="entry name" value="Ankyrin repeat"/>
    <property type="match status" value="1"/>
</dbReference>
<dbReference type="EMBL" id="CDMZ01000766">
    <property type="protein sequence ID" value="CEM21043.1"/>
    <property type="molecule type" value="Genomic_DNA"/>
</dbReference>
<dbReference type="PANTHER" id="PTHR24198">
    <property type="entry name" value="ANKYRIN REPEAT AND PROTEIN KINASE DOMAIN-CONTAINING PROTEIN"/>
    <property type="match status" value="1"/>
</dbReference>
<evidence type="ECO:0000313" key="5">
    <source>
        <dbReference type="EMBL" id="CEM21043.1"/>
    </source>
</evidence>
<evidence type="ECO:0000256" key="4">
    <source>
        <dbReference type="SAM" id="MobiDB-lite"/>
    </source>
</evidence>
<dbReference type="PROSITE" id="PS50297">
    <property type="entry name" value="ANK_REP_REGION"/>
    <property type="match status" value="1"/>
</dbReference>
<dbReference type="InterPro" id="IPR036770">
    <property type="entry name" value="Ankyrin_rpt-contain_sf"/>
</dbReference>
<dbReference type="InterPro" id="IPR002110">
    <property type="entry name" value="Ankyrin_rpt"/>
</dbReference>
<dbReference type="SMART" id="SM00248">
    <property type="entry name" value="ANK"/>
    <property type="match status" value="4"/>
</dbReference>
<dbReference type="Gene3D" id="1.25.40.20">
    <property type="entry name" value="Ankyrin repeat-containing domain"/>
    <property type="match status" value="1"/>
</dbReference>
<evidence type="ECO:0000256" key="1">
    <source>
        <dbReference type="ARBA" id="ARBA00022737"/>
    </source>
</evidence>
<feature type="repeat" description="ANK" evidence="3">
    <location>
        <begin position="122"/>
        <end position="154"/>
    </location>
</feature>
<dbReference type="PhylomeDB" id="A0A0G4G0I8"/>
<organism evidence="5">
    <name type="scientific">Chromera velia CCMP2878</name>
    <dbReference type="NCBI Taxonomy" id="1169474"/>
    <lineage>
        <taxon>Eukaryota</taxon>
        <taxon>Sar</taxon>
        <taxon>Alveolata</taxon>
        <taxon>Colpodellida</taxon>
        <taxon>Chromeraceae</taxon>
        <taxon>Chromera</taxon>
    </lineage>
</organism>
<evidence type="ECO:0000256" key="3">
    <source>
        <dbReference type="PROSITE-ProRule" id="PRU00023"/>
    </source>
</evidence>
<dbReference type="Pfam" id="PF12796">
    <property type="entry name" value="Ank_2"/>
    <property type="match status" value="1"/>
</dbReference>
<keyword evidence="2 3" id="KW-0040">ANK repeat</keyword>
<dbReference type="VEuPathDB" id="CryptoDB:Cvel_19551"/>
<feature type="region of interest" description="Disordered" evidence="4">
    <location>
        <begin position="234"/>
        <end position="255"/>
    </location>
</feature>
<evidence type="ECO:0000256" key="2">
    <source>
        <dbReference type="ARBA" id="ARBA00023043"/>
    </source>
</evidence>